<dbReference type="InterPro" id="IPR049062">
    <property type="entry name" value="NAD_Glu_DH_ACT2"/>
</dbReference>
<dbReference type="InterPro" id="IPR036291">
    <property type="entry name" value="NAD(P)-bd_dom_sf"/>
</dbReference>
<evidence type="ECO:0000259" key="3">
    <source>
        <dbReference type="Pfam" id="PF21074"/>
    </source>
</evidence>
<dbReference type="InterPro" id="IPR048381">
    <property type="entry name" value="GDH_C"/>
</dbReference>
<name>A0ABV8TWC7_9ACTN</name>
<dbReference type="PANTHER" id="PTHR43403:SF1">
    <property type="entry name" value="NAD-SPECIFIC GLUTAMATE DEHYDROGENASE"/>
    <property type="match status" value="1"/>
</dbReference>
<organism evidence="7 8">
    <name type="scientific">Salininema proteolyticum</name>
    <dbReference type="NCBI Taxonomy" id="1607685"/>
    <lineage>
        <taxon>Bacteria</taxon>
        <taxon>Bacillati</taxon>
        <taxon>Actinomycetota</taxon>
        <taxon>Actinomycetes</taxon>
        <taxon>Glycomycetales</taxon>
        <taxon>Glycomycetaceae</taxon>
        <taxon>Salininema</taxon>
    </lineage>
</organism>
<dbReference type="SUPFAM" id="SSF51735">
    <property type="entry name" value="NAD(P)-binding Rossmann-fold domains"/>
    <property type="match status" value="1"/>
</dbReference>
<evidence type="ECO:0000313" key="8">
    <source>
        <dbReference type="Proteomes" id="UP001595823"/>
    </source>
</evidence>
<dbReference type="Pfam" id="PF21073">
    <property type="entry name" value="GDH_HM1"/>
    <property type="match status" value="1"/>
</dbReference>
<dbReference type="SUPFAM" id="SSF53223">
    <property type="entry name" value="Aminoacid dehydrogenase-like, N-terminal domain"/>
    <property type="match status" value="1"/>
</dbReference>
<feature type="domain" description="NAD-glutamate dehydrogenase N-terminal ACT1" evidence="4">
    <location>
        <begin position="36"/>
        <end position="175"/>
    </location>
</feature>
<dbReference type="InterPro" id="IPR028971">
    <property type="entry name" value="NAD-GDH_cat"/>
</dbReference>
<protein>
    <submittedName>
        <fullName evidence="7">NAD-glutamate dehydrogenase</fullName>
    </submittedName>
</protein>
<dbReference type="InterPro" id="IPR049059">
    <property type="entry name" value="NAD_Glu_DH_HM1"/>
</dbReference>
<evidence type="ECO:0000256" key="1">
    <source>
        <dbReference type="SAM" id="MobiDB-lite"/>
    </source>
</evidence>
<dbReference type="InterPro" id="IPR049058">
    <property type="entry name" value="NAD_Glu_DH_HM2"/>
</dbReference>
<dbReference type="Pfam" id="PF21079">
    <property type="entry name" value="GDH_HM2"/>
    <property type="match status" value="1"/>
</dbReference>
<dbReference type="Pfam" id="PF21077">
    <property type="entry name" value="GDH_ACT3"/>
    <property type="match status" value="1"/>
</dbReference>
<feature type="domain" description="NAD-glutamate dehydrogenase ACT2" evidence="5">
    <location>
        <begin position="405"/>
        <end position="495"/>
    </location>
</feature>
<evidence type="ECO:0000259" key="4">
    <source>
        <dbReference type="Pfam" id="PF21075"/>
    </source>
</evidence>
<accession>A0ABV8TWC7</accession>
<feature type="domain" description="NAD-glutamate dehydrogenase catalytic" evidence="2">
    <location>
        <begin position="991"/>
        <end position="1246"/>
    </location>
</feature>
<feature type="domain" description="NAD-glutamate dehydrogenase catalytic" evidence="2">
    <location>
        <begin position="725"/>
        <end position="968"/>
    </location>
</feature>
<dbReference type="EMBL" id="JBHSDK010000011">
    <property type="protein sequence ID" value="MFC4335070.1"/>
    <property type="molecule type" value="Genomic_DNA"/>
</dbReference>
<comment type="caution">
    <text evidence="7">The sequence shown here is derived from an EMBL/GenBank/DDBJ whole genome shotgun (WGS) entry which is preliminary data.</text>
</comment>
<dbReference type="PIRSF" id="PIRSF036761">
    <property type="entry name" value="GDH_Mll4104"/>
    <property type="match status" value="1"/>
</dbReference>
<dbReference type="Pfam" id="PF21076">
    <property type="entry name" value="GDH_ACT2"/>
    <property type="match status" value="1"/>
</dbReference>
<reference evidence="8" key="1">
    <citation type="journal article" date="2019" name="Int. J. Syst. Evol. Microbiol.">
        <title>The Global Catalogue of Microorganisms (GCM) 10K type strain sequencing project: providing services to taxonomists for standard genome sequencing and annotation.</title>
        <authorList>
            <consortium name="The Broad Institute Genomics Platform"/>
            <consortium name="The Broad Institute Genome Sequencing Center for Infectious Disease"/>
            <person name="Wu L."/>
            <person name="Ma J."/>
        </authorList>
    </citation>
    <scope>NUCLEOTIDE SEQUENCE [LARGE SCALE GENOMIC DNA]</scope>
    <source>
        <strain evidence="8">IBRC-M 10908</strain>
    </source>
</reference>
<keyword evidence="8" id="KW-1185">Reference proteome</keyword>
<feature type="domain" description="NAD-glutamate dehydrogenase ACT3" evidence="6">
    <location>
        <begin position="550"/>
        <end position="619"/>
    </location>
</feature>
<dbReference type="Pfam" id="PF21078">
    <property type="entry name" value="GDH_HM3"/>
    <property type="match status" value="1"/>
</dbReference>
<dbReference type="PANTHER" id="PTHR43403">
    <property type="entry name" value="NAD-SPECIFIC GLUTAMATE DEHYDROGENASE"/>
    <property type="match status" value="1"/>
</dbReference>
<feature type="domain" description="NAD-specific glutamate dehydrogenase C-terminal" evidence="3">
    <location>
        <begin position="1292"/>
        <end position="1627"/>
    </location>
</feature>
<dbReference type="InterPro" id="IPR049056">
    <property type="entry name" value="NAD_Glu_DH_HM3"/>
</dbReference>
<feature type="region of interest" description="Disordered" evidence="1">
    <location>
        <begin position="968"/>
        <end position="991"/>
    </location>
</feature>
<dbReference type="Proteomes" id="UP001595823">
    <property type="component" value="Unassembled WGS sequence"/>
</dbReference>
<gene>
    <name evidence="7" type="ORF">ACFPET_07650</name>
</gene>
<sequence>MLSFIGDEEFPETLPDRDELLSEATSGATGDQAELIRLYWGLVADDDLVGRSADQIRQITLHHSELAKQRAEGECLIDFDCSRGEGSSDAESATRIDIVCADSPFLVDSLMGLFGRNGLDIHVFVHPIVTVRRDGAGNLVEVPASSEGSQAESWMHIELQRVTDPALQARLEEDIRAVLADVQVTVRDWRPMRDKALSIAADLEKDGDGMAVPEKDVSDTIDLLRWLADDRFTFLGFRQYKLEGEGEDQVLAPVAGTGLGLLSKREGTPKPLADFTPGAREQISAKRLLVITKSNARSTVHRNSYMDYIGVKTFGADGNPDGELRFLGLFTSAAYLSSVTELPVVRRKVEDVLSRSGVTLSSHSGKDLVTALETYPRDELFQARTDDLFNTAMGVLRLAGRRRLRLFMRRDAYDRFVSCLVYLPKDRFNTATRMKIGRILSDRLGGVGADFDVRLGDAALARLHFIIRIDPARVPDTIDVDAVQAELADATRSWDADLAFQLDHAIGEGQARHLFHTYSEGFPAGYKADHSVLDAVKDIATLEMLHERGDLELQMYRARGNDDDVHFKVYSAEQSISISKALPVMRCLGVDVEAEHPYEIDRAGQALWLHDFSIRLPEGMKDYVPEARSRFENAFRAAWTGETESDRLDELVLVAGLTWRQVVILRALSKYLRQAGFVYTAEFIADTLKAYPDLTAGLVKLFEARFQPGVGDDRANAVLRIEEKLAEGLEAVPSLDADRILRAFQTLITHMLRTTYYQRGEGGRPKENIAFKFDARSIDFLPKPRPVFEVFVYSPHFEGVHMRYGGVARGGLRWSDRREDFRTEILGLVKAQEVKNTVITPVGAKGGFVLKRTSFPDRAAFQEEGVARYRQFISSLLDITDNRDVDGNVIPAREVVRHDGDDPYLVVAADKGTATFSDIANAISAEYGFWLGDAFASGGSVGYDHKKMGITARGAWESVKRHFRGVSRGSLKQSRGMESAEGASHPGRQAGMGIDTQSTDFTVVGIGDMGGDVFGNGMLLSEHIRLVAAFNHMHIFIDPNPEAASSFAERNRLFEMPRSTWADYDRSLISEGGGVWERSAKSIPVSPQVREALGLPEDVTEMSPPELIKAILTAPVDLLWNGGIGTYVKGWSETHADAGDKANDPVRVNGEDLRCTVVGEGGNLGLTQLGRIEFAAKGGRVNTDFIDNSAGVDTSDHEVNIKILLRTAMMQGRIEPEERDTLFMDMSDTVADMVLVDNYLQNLALASASVQGPRLLPVHSRLMKYLEREAGLDREIEGLPDDKQIKARLASGRGLTEPEFSVLLSYVKIHAKRVVGASALPDEAWTEQVLHDYFPAPLQESYRDLMESHPLRREIVTTAVVNECVNRCGTTFLYRISDETGASIVDVVRAYLVIRDAFNLPRLWRRIEELDNEVPQEAQVSSLLVLRRSLDRGVRWLVQHRRSPLSVETERERLVPAVRALLPNLGRYLVGSEAEGFEEFKAQLTAKGIDEDLAAEVSSPVYGFGLVDVADVSRALEVDPARTAKVYYHIAAAIGADAILNQISALPRKNRWQSLARGALRYDLYGALSALTATIESNLNGRDAEGAVAEWAEGLGTTMDRIRQGAAEAEHSDEKLAVLSVVLRQIRSLIETGA</sequence>
<evidence type="ECO:0000259" key="2">
    <source>
        <dbReference type="Pfam" id="PF05088"/>
    </source>
</evidence>
<proteinExistence type="predicted"/>
<evidence type="ECO:0000313" key="7">
    <source>
        <dbReference type="EMBL" id="MFC4335070.1"/>
    </source>
</evidence>
<dbReference type="InterPro" id="IPR049064">
    <property type="entry name" value="NAD_Glu_DH_ACT3"/>
</dbReference>
<evidence type="ECO:0000259" key="5">
    <source>
        <dbReference type="Pfam" id="PF21076"/>
    </source>
</evidence>
<dbReference type="Pfam" id="PF21075">
    <property type="entry name" value="GDH_ACT1"/>
    <property type="match status" value="1"/>
</dbReference>
<dbReference type="InterPro" id="IPR024727">
    <property type="entry name" value="NAD_Glu_DH_N_ACT1"/>
</dbReference>
<dbReference type="Pfam" id="PF05088">
    <property type="entry name" value="Bac_GDH_CD"/>
    <property type="match status" value="2"/>
</dbReference>
<dbReference type="InterPro" id="IPR007780">
    <property type="entry name" value="NAD_Glu_DH_bac"/>
</dbReference>
<dbReference type="Pfam" id="PF21074">
    <property type="entry name" value="GDH_C"/>
    <property type="match status" value="1"/>
</dbReference>
<evidence type="ECO:0000259" key="6">
    <source>
        <dbReference type="Pfam" id="PF21077"/>
    </source>
</evidence>
<dbReference type="InterPro" id="IPR046346">
    <property type="entry name" value="Aminoacid_DH-like_N_sf"/>
</dbReference>
<dbReference type="RefSeq" id="WP_380619400.1">
    <property type="nucleotide sequence ID" value="NZ_JBHSDK010000011.1"/>
</dbReference>